<sequence length="900" mass="100813">MQKPYANSILITLIPAATALRWRTFVRFEPLQHSGEGTLSDFQPHNSESDRFSWIHVDDLVNLLYEALLNPSYKDLNINPPSLPVGLHISPSPLENLSPLSPSPPSYFPATLHHSSIIIFGEMNINPPTTLHHLRRNSSPPPLIDLALTSEIQLATTTAYSPATHLQKIPQPPNRSWKTNIPRITIIEAEVAEFGFESVRIGGELADVEIGEDDEEETLPPLEIVARGSPKLPHMTFSVLEGARRTLKGMELDEEHTHVPDDPFLRFVDYAISILSPKEDEDVVDEESNCPAWSWVTGRIIKTCRAYSSGVTPAILLSELSQAWTENQRGGYSKKKRPECVDQFQKKQKRGKLPNTITIDSIYEKNFLSLTSVLEVFIVDAFLLPGTNFYMLTLGDFWSSNTVDLYLHRRFYDLADLKNGILRKGRELLLTGCYLRTTTRGSGHLRLLPTEYLLIILDEDEDDDAMLLGAQFCSDSLSSISVDDANRGVSYSLYARIESIGSLEIQGKFGSLQRKQITLVDNDNFRVKFLLWGDQVVLANCFSVGSWLAIDQPFVSSCIESTIDSAEEICLEYGSVTQLYIVPFILHKEQVSVASTQNHYQGSKLLVTAGQSQGSKVSQVTLPCDSRGAIDFSNYPFRLFVADLREKMCNISIYGVITDMNRTNNQESTFSLRIEDPTGGIWAKLHFVKSWSLGKLSIGHTVYIAGLTCSMTKSKSIEVSWDEKEGGCLFVNLSCLPALLNSSCLHKSSTLSDLSANNISTHVCQIWLDQIEHCDVNVRYFHISCGHIATQKSGFKCNFCRCHCDDDIGLSFHLKVTIADDTRKVLAWCTGHTAIELLQISPDEFSNLPEEEQIMYPSSLEHERFTVALVNSKGEGFGRLKFEDDLSICEWEITQALKTL</sequence>
<dbReference type="Pfam" id="PF04520">
    <property type="entry name" value="Senescence_reg"/>
    <property type="match status" value="1"/>
</dbReference>
<dbReference type="PANTHER" id="PTHR36033">
    <property type="entry name" value="NUCLEIC ACID-BINDING PROTEINS SUPERFAMILY"/>
    <property type="match status" value="1"/>
</dbReference>
<evidence type="ECO:0000259" key="4">
    <source>
        <dbReference type="Pfam" id="PF17245"/>
    </source>
</evidence>
<evidence type="ECO:0000259" key="5">
    <source>
        <dbReference type="Pfam" id="PF17246"/>
    </source>
</evidence>
<dbReference type="InterPro" id="IPR007608">
    <property type="entry name" value="Senescence_reg_S40"/>
</dbReference>
<feature type="chain" id="PRO_5043027869" evidence="2">
    <location>
        <begin position="20"/>
        <end position="900"/>
    </location>
</feature>
<evidence type="ECO:0000256" key="1">
    <source>
        <dbReference type="ARBA" id="ARBA00034773"/>
    </source>
</evidence>
<comment type="caution">
    <text evidence="6">The sequence shown here is derived from an EMBL/GenBank/DDBJ whole genome shotgun (WGS) entry which is preliminary data.</text>
</comment>
<dbReference type="Pfam" id="PF17244">
    <property type="entry name" value="CDC24_OB3"/>
    <property type="match status" value="1"/>
</dbReference>
<reference evidence="6 7" key="1">
    <citation type="submission" date="2024-04" db="EMBL/GenBank/DDBJ databases">
        <title>The reference genome of an endangered Asteraceae, Deinandra increscens subsp. villosa, native to the Central Coast of California.</title>
        <authorList>
            <person name="Guilliams M."/>
            <person name="Hasenstab-Lehman K."/>
            <person name="Meyer R."/>
            <person name="Mcevoy S."/>
        </authorList>
    </citation>
    <scope>NUCLEOTIDE SEQUENCE [LARGE SCALE GENOMIC DNA]</scope>
    <source>
        <tissue evidence="6">Leaf</tissue>
    </source>
</reference>
<accession>A0AAP0CU88</accession>
<dbReference type="Pfam" id="PF17245">
    <property type="entry name" value="CDC24_OB2"/>
    <property type="match status" value="1"/>
</dbReference>
<dbReference type="InterPro" id="IPR035201">
    <property type="entry name" value="Cdc24_OB1"/>
</dbReference>
<dbReference type="InterPro" id="IPR035203">
    <property type="entry name" value="Cdc24_OB3"/>
</dbReference>
<keyword evidence="7" id="KW-1185">Reference proteome</keyword>
<gene>
    <name evidence="6" type="ORF">SSX86_016985</name>
</gene>
<dbReference type="Pfam" id="PF17246">
    <property type="entry name" value="CDC24_OB1"/>
    <property type="match status" value="1"/>
</dbReference>
<evidence type="ECO:0000259" key="3">
    <source>
        <dbReference type="Pfam" id="PF17244"/>
    </source>
</evidence>
<feature type="domain" description="Cell division control protein 24 OB" evidence="3">
    <location>
        <begin position="643"/>
        <end position="860"/>
    </location>
</feature>
<name>A0AAP0CU88_9ASTR</name>
<dbReference type="SUPFAM" id="SSF50249">
    <property type="entry name" value="Nucleic acid-binding proteins"/>
    <property type="match status" value="1"/>
</dbReference>
<evidence type="ECO:0000313" key="7">
    <source>
        <dbReference type="Proteomes" id="UP001408789"/>
    </source>
</evidence>
<dbReference type="EMBL" id="JBCNJP010000018">
    <property type="protein sequence ID" value="KAK9063115.1"/>
    <property type="molecule type" value="Genomic_DNA"/>
</dbReference>
<dbReference type="InterPro" id="IPR035200">
    <property type="entry name" value="Cdc24_OB2"/>
</dbReference>
<dbReference type="PANTHER" id="PTHR36033:SF1">
    <property type="entry name" value="NUCLEIC ACID-BINDING PROTEINS SUPERFAMILY"/>
    <property type="match status" value="1"/>
</dbReference>
<dbReference type="GO" id="GO:0010150">
    <property type="term" value="P:leaf senescence"/>
    <property type="evidence" value="ECO:0007669"/>
    <property type="project" value="UniProtKB-ARBA"/>
</dbReference>
<evidence type="ECO:0000313" key="6">
    <source>
        <dbReference type="EMBL" id="KAK9063115.1"/>
    </source>
</evidence>
<dbReference type="Proteomes" id="UP001408789">
    <property type="component" value="Unassembled WGS sequence"/>
</dbReference>
<protein>
    <submittedName>
        <fullName evidence="6">Uncharacterized protein</fullName>
    </submittedName>
</protein>
<dbReference type="AlphaFoldDB" id="A0AAP0CU88"/>
<feature type="domain" description="Cell division control protein 24 OB" evidence="4">
    <location>
        <begin position="393"/>
        <end position="523"/>
    </location>
</feature>
<feature type="signal peptide" evidence="2">
    <location>
        <begin position="1"/>
        <end position="19"/>
    </location>
</feature>
<dbReference type="InterPro" id="IPR012340">
    <property type="entry name" value="NA-bd_OB-fold"/>
</dbReference>
<comment type="similarity">
    <text evidence="1">Belongs to the senescence regulator S40 family.</text>
</comment>
<keyword evidence="2" id="KW-0732">Signal</keyword>
<proteinExistence type="inferred from homology"/>
<organism evidence="6 7">
    <name type="scientific">Deinandra increscens subsp. villosa</name>
    <dbReference type="NCBI Taxonomy" id="3103831"/>
    <lineage>
        <taxon>Eukaryota</taxon>
        <taxon>Viridiplantae</taxon>
        <taxon>Streptophyta</taxon>
        <taxon>Embryophyta</taxon>
        <taxon>Tracheophyta</taxon>
        <taxon>Spermatophyta</taxon>
        <taxon>Magnoliopsida</taxon>
        <taxon>eudicotyledons</taxon>
        <taxon>Gunneridae</taxon>
        <taxon>Pentapetalae</taxon>
        <taxon>asterids</taxon>
        <taxon>campanulids</taxon>
        <taxon>Asterales</taxon>
        <taxon>Asteraceae</taxon>
        <taxon>Asteroideae</taxon>
        <taxon>Heliantheae alliance</taxon>
        <taxon>Madieae</taxon>
        <taxon>Madiinae</taxon>
        <taxon>Deinandra</taxon>
    </lineage>
</organism>
<evidence type="ECO:0000256" key="2">
    <source>
        <dbReference type="SAM" id="SignalP"/>
    </source>
</evidence>
<feature type="domain" description="Cell division control protein 24 OB" evidence="5">
    <location>
        <begin position="264"/>
        <end position="388"/>
    </location>
</feature>